<sequence length="219" mass="24796">MKLSIEVTSDFICPWCRIAEARLDVVLKTLPEDVEVEVNWLPFELNPDMPLEGMDRVTYRSRKFGSWDYSQKLDAHTEEAAAGDDVKFNYTAMKRVPNTRAAHRLIWLAGKTNMQTILIERLFRAYFQEGKDIGDHDVLADIASEAGMNRLNVKTFLAGHDGEAEVIQQEYCARRNKINSVPSFNIGGVRVSGAVSAEILIQHINEAINNQSKREVKDV</sequence>
<proteinExistence type="predicted"/>
<gene>
    <name evidence="2" type="ORF">VPX56_00665</name>
</gene>
<dbReference type="CDD" id="cd03024">
    <property type="entry name" value="DsbA_FrnE"/>
    <property type="match status" value="1"/>
</dbReference>
<accession>A0ABZ1DIV0</accession>
<dbReference type="SUPFAM" id="SSF52833">
    <property type="entry name" value="Thioredoxin-like"/>
    <property type="match status" value="1"/>
</dbReference>
<evidence type="ECO:0000313" key="3">
    <source>
        <dbReference type="Proteomes" id="UP001330482"/>
    </source>
</evidence>
<dbReference type="PANTHER" id="PTHR13887">
    <property type="entry name" value="GLUTATHIONE S-TRANSFERASE KAPPA"/>
    <property type="match status" value="1"/>
</dbReference>
<dbReference type="PANTHER" id="PTHR13887:SF41">
    <property type="entry name" value="THIOREDOXIN SUPERFAMILY PROTEIN"/>
    <property type="match status" value="1"/>
</dbReference>
<keyword evidence="3" id="KW-1185">Reference proteome</keyword>
<feature type="domain" description="DSBA-like thioredoxin" evidence="1">
    <location>
        <begin position="5"/>
        <end position="204"/>
    </location>
</feature>
<reference evidence="2 3" key="1">
    <citation type="submission" date="2024-01" db="EMBL/GenBank/DDBJ databases">
        <title>AV1 has a protective and therapeutic effect against plant viruses.</title>
        <authorList>
            <person name="Wang F."/>
        </authorList>
    </citation>
    <scope>NUCLEOTIDE SEQUENCE [LARGE SCALE GENOMIC DNA]</scope>
    <source>
        <strain evidence="2 3">AV1</strain>
    </source>
</reference>
<dbReference type="RefSeq" id="WP_326469281.1">
    <property type="nucleotide sequence ID" value="NZ_CP142124.1"/>
</dbReference>
<dbReference type="InterPro" id="IPR001853">
    <property type="entry name" value="DSBA-like_thioredoxin_dom"/>
</dbReference>
<protein>
    <submittedName>
        <fullName evidence="2">DsbA family oxidoreductase</fullName>
    </submittedName>
</protein>
<dbReference type="Proteomes" id="UP001330482">
    <property type="component" value="Chromosome"/>
</dbReference>
<dbReference type="Pfam" id="PF01323">
    <property type="entry name" value="DSBA"/>
    <property type="match status" value="1"/>
</dbReference>
<dbReference type="InterPro" id="IPR036249">
    <property type="entry name" value="Thioredoxin-like_sf"/>
</dbReference>
<dbReference type="EMBL" id="CP142124">
    <property type="protein sequence ID" value="WRW31683.1"/>
    <property type="molecule type" value="Genomic_DNA"/>
</dbReference>
<evidence type="ECO:0000259" key="1">
    <source>
        <dbReference type="Pfam" id="PF01323"/>
    </source>
</evidence>
<name>A0ABZ1DIV0_9ENTR</name>
<evidence type="ECO:0000313" key="2">
    <source>
        <dbReference type="EMBL" id="WRW31683.1"/>
    </source>
</evidence>
<dbReference type="Gene3D" id="3.40.30.10">
    <property type="entry name" value="Glutaredoxin"/>
    <property type="match status" value="1"/>
</dbReference>
<organism evidence="2 3">
    <name type="scientific">Enterobacter wuhouensis</name>
    <dbReference type="NCBI Taxonomy" id="2529381"/>
    <lineage>
        <taxon>Bacteria</taxon>
        <taxon>Pseudomonadati</taxon>
        <taxon>Pseudomonadota</taxon>
        <taxon>Gammaproteobacteria</taxon>
        <taxon>Enterobacterales</taxon>
        <taxon>Enterobacteriaceae</taxon>
        <taxon>Enterobacter</taxon>
    </lineage>
</organism>